<evidence type="ECO:0000313" key="2">
    <source>
        <dbReference type="EMBL" id="ONL93223.1"/>
    </source>
</evidence>
<protein>
    <recommendedName>
        <fullName evidence="3">RRM domain-containing protein</fullName>
    </recommendedName>
</protein>
<dbReference type="AlphaFoldDB" id="A0A1D6JMC8"/>
<dbReference type="EMBL" id="CM007647">
    <property type="protein sequence ID" value="ONL93223.1"/>
    <property type="molecule type" value="Genomic_DNA"/>
</dbReference>
<dbReference type="PANTHER" id="PTHR48027">
    <property type="entry name" value="HETEROGENEOUS NUCLEAR RIBONUCLEOPROTEIN 87F-RELATED"/>
    <property type="match status" value="1"/>
</dbReference>
<dbReference type="InterPro" id="IPR052462">
    <property type="entry name" value="SLIRP/GR-RBP-like"/>
</dbReference>
<accession>A0A1D6JMC8</accession>
<evidence type="ECO:0000256" key="1">
    <source>
        <dbReference type="ARBA" id="ARBA00022884"/>
    </source>
</evidence>
<organism evidence="2">
    <name type="scientific">Zea mays</name>
    <name type="common">Maize</name>
    <dbReference type="NCBI Taxonomy" id="4577"/>
    <lineage>
        <taxon>Eukaryota</taxon>
        <taxon>Viridiplantae</taxon>
        <taxon>Streptophyta</taxon>
        <taxon>Embryophyta</taxon>
        <taxon>Tracheophyta</taxon>
        <taxon>Spermatophyta</taxon>
        <taxon>Magnoliopsida</taxon>
        <taxon>Liliopsida</taxon>
        <taxon>Poales</taxon>
        <taxon>Poaceae</taxon>
        <taxon>PACMAD clade</taxon>
        <taxon>Panicoideae</taxon>
        <taxon>Andropogonodae</taxon>
        <taxon>Andropogoneae</taxon>
        <taxon>Tripsacinae</taxon>
        <taxon>Zea</taxon>
    </lineage>
</organism>
<proteinExistence type="predicted"/>
<dbReference type="InterPro" id="IPR035979">
    <property type="entry name" value="RBD_domain_sf"/>
</dbReference>
<gene>
    <name evidence="2" type="ORF">ZEAMMB73_Zm00001d027470</name>
</gene>
<sequence>MPARHLRCAKSRNPPPLWKEIASAAPQFSVGIIVRVLALGPSPTLSMEGDRESRDPNSARVNNEDLSEKIINLYWSVYCAEGIGTSSGSQEWKANLSWVLAALAPRRSSSGCFMLVHLRRPTSRINIILDEIHFSVFSALFSLILTNSGQTTIAVLASKNIVSPVRRIPVGGLSYGTDDHSLRDEFAKYGEVVEGIKLIAALGGLLKNGLSYGTDDHSLRVEFAKYGEVVEGTLFIVALALALLFADQLCFNLSN</sequence>
<evidence type="ECO:0008006" key="3">
    <source>
        <dbReference type="Google" id="ProtNLM"/>
    </source>
</evidence>
<name>A0A1D6JMC8_MAIZE</name>
<dbReference type="SUPFAM" id="SSF54928">
    <property type="entry name" value="RNA-binding domain, RBD"/>
    <property type="match status" value="1"/>
</dbReference>
<keyword evidence="1" id="KW-0694">RNA-binding</keyword>
<dbReference type="GO" id="GO:0003723">
    <property type="term" value="F:RNA binding"/>
    <property type="evidence" value="ECO:0007669"/>
    <property type="project" value="UniProtKB-KW"/>
</dbReference>
<reference evidence="2" key="1">
    <citation type="submission" date="2015-12" db="EMBL/GenBank/DDBJ databases">
        <title>Update maize B73 reference genome by single molecule sequencing technologies.</title>
        <authorList>
            <consortium name="Maize Genome Sequencing Project"/>
            <person name="Ware D."/>
        </authorList>
    </citation>
    <scope>NUCLEOTIDE SEQUENCE [LARGE SCALE GENOMIC DNA]</scope>
    <source>
        <tissue evidence="2">Seedling</tissue>
    </source>
</reference>